<evidence type="ECO:0000313" key="1">
    <source>
        <dbReference type="EMBL" id="JAS66910.1"/>
    </source>
</evidence>
<accession>A0A1B6H3F1</accession>
<evidence type="ECO:0000313" key="2">
    <source>
        <dbReference type="EMBL" id="JAS69212.1"/>
    </source>
</evidence>
<dbReference type="EMBL" id="GECZ01000557">
    <property type="protein sequence ID" value="JAS69212.1"/>
    <property type="molecule type" value="Transcribed_RNA"/>
</dbReference>
<dbReference type="AlphaFoldDB" id="A0A1B6H3F1"/>
<reference evidence="2" key="1">
    <citation type="submission" date="2015-11" db="EMBL/GenBank/DDBJ databases">
        <title>De novo transcriptome assembly of four potential Pierce s Disease insect vectors from Arizona vineyards.</title>
        <authorList>
            <person name="Tassone E.E."/>
        </authorList>
    </citation>
    <scope>NUCLEOTIDE SEQUENCE</scope>
</reference>
<protein>
    <submittedName>
        <fullName evidence="2">Uncharacterized protein</fullName>
    </submittedName>
</protein>
<proteinExistence type="predicted"/>
<organism evidence="2">
    <name type="scientific">Cuerna arida</name>
    <dbReference type="NCBI Taxonomy" id="1464854"/>
    <lineage>
        <taxon>Eukaryota</taxon>
        <taxon>Metazoa</taxon>
        <taxon>Ecdysozoa</taxon>
        <taxon>Arthropoda</taxon>
        <taxon>Hexapoda</taxon>
        <taxon>Insecta</taxon>
        <taxon>Pterygota</taxon>
        <taxon>Neoptera</taxon>
        <taxon>Paraneoptera</taxon>
        <taxon>Hemiptera</taxon>
        <taxon>Auchenorrhyncha</taxon>
        <taxon>Membracoidea</taxon>
        <taxon>Cicadellidae</taxon>
        <taxon>Cicadellinae</taxon>
        <taxon>Proconiini</taxon>
        <taxon>Cuerna</taxon>
    </lineage>
</organism>
<sequence>MGINVSDQISSYSIAVQKSRRQCHKAAEEIIIGTGVVNSWLAYMDAVKARPTASGRQKKHCMWITTLKEYIAISLMCLENNAITPVKSTGHHYLTVSQNFTREGKANTGSEGTANCATSKLYN</sequence>
<name>A0A1B6H3F1_9HEMI</name>
<dbReference type="EMBL" id="GECZ01002859">
    <property type="protein sequence ID" value="JAS66910.1"/>
    <property type="molecule type" value="Transcribed_RNA"/>
</dbReference>
<gene>
    <name evidence="2" type="ORF">g.23925</name>
    <name evidence="1" type="ORF">g.23926</name>
</gene>